<dbReference type="EMBL" id="CM056743">
    <property type="protein sequence ID" value="KAJ8669981.1"/>
    <property type="molecule type" value="Genomic_DNA"/>
</dbReference>
<protein>
    <submittedName>
        <fullName evidence="1">Uncharacterized protein</fullName>
    </submittedName>
</protein>
<gene>
    <name evidence="1" type="ORF">QAD02_001240</name>
</gene>
<proteinExistence type="predicted"/>
<keyword evidence="2" id="KW-1185">Reference proteome</keyword>
<sequence>MMGFPRRRSLWLKVAILATAVWLTVCFLLYTEDRAAQVVDQVVGGSGGGQQQQPPPPLANGFVPPQAQALRRETQGASKPRINLAGPEQGGGVLVAPRDPDESAPGEKGRPVHLPTNLTAETKKLVDDGWLNNAFNQYVSDLISVHRSLPDPRDP</sequence>
<comment type="caution">
    <text evidence="1">The sequence shown here is derived from an EMBL/GenBank/DDBJ whole genome shotgun (WGS) entry which is preliminary data.</text>
</comment>
<dbReference type="Proteomes" id="UP001239111">
    <property type="component" value="Chromosome 3"/>
</dbReference>
<organism evidence="1 2">
    <name type="scientific">Eretmocerus hayati</name>
    <dbReference type="NCBI Taxonomy" id="131215"/>
    <lineage>
        <taxon>Eukaryota</taxon>
        <taxon>Metazoa</taxon>
        <taxon>Ecdysozoa</taxon>
        <taxon>Arthropoda</taxon>
        <taxon>Hexapoda</taxon>
        <taxon>Insecta</taxon>
        <taxon>Pterygota</taxon>
        <taxon>Neoptera</taxon>
        <taxon>Endopterygota</taxon>
        <taxon>Hymenoptera</taxon>
        <taxon>Apocrita</taxon>
        <taxon>Proctotrupomorpha</taxon>
        <taxon>Chalcidoidea</taxon>
        <taxon>Aphelinidae</taxon>
        <taxon>Aphelininae</taxon>
        <taxon>Eretmocerus</taxon>
    </lineage>
</organism>
<feature type="non-terminal residue" evidence="1">
    <location>
        <position position="155"/>
    </location>
</feature>
<accession>A0ACC2NFX5</accession>
<evidence type="ECO:0000313" key="1">
    <source>
        <dbReference type="EMBL" id="KAJ8669981.1"/>
    </source>
</evidence>
<name>A0ACC2NFX5_9HYME</name>
<reference evidence="1" key="1">
    <citation type="submission" date="2023-04" db="EMBL/GenBank/DDBJ databases">
        <title>A chromosome-level genome assembly of the parasitoid wasp Eretmocerus hayati.</title>
        <authorList>
            <person name="Zhong Y."/>
            <person name="Liu S."/>
            <person name="Liu Y."/>
        </authorList>
    </citation>
    <scope>NUCLEOTIDE SEQUENCE</scope>
    <source>
        <strain evidence="1">ZJU_SS_LIU_2023</strain>
    </source>
</reference>
<evidence type="ECO:0000313" key="2">
    <source>
        <dbReference type="Proteomes" id="UP001239111"/>
    </source>
</evidence>